<dbReference type="FunFam" id="3.40.50.1970:FF:000003">
    <property type="entry name" value="Alcohol dehydrogenase, iron-containing"/>
    <property type="match status" value="1"/>
</dbReference>
<gene>
    <name evidence="4" type="ORF">FSCG_01551</name>
</gene>
<organism evidence="4 5">
    <name type="scientific">Fusobacterium vincentii 4_1_13</name>
    <dbReference type="NCBI Taxonomy" id="469606"/>
    <lineage>
        <taxon>Bacteria</taxon>
        <taxon>Fusobacteriati</taxon>
        <taxon>Fusobacteriota</taxon>
        <taxon>Fusobacteriia</taxon>
        <taxon>Fusobacteriales</taxon>
        <taxon>Fusobacteriaceae</taxon>
        <taxon>Fusobacterium</taxon>
    </lineage>
</organism>
<dbReference type="InterPro" id="IPR001670">
    <property type="entry name" value="ADH_Fe/GldA"/>
</dbReference>
<dbReference type="PANTHER" id="PTHR43633:SF1">
    <property type="entry name" value="ALCOHOL DEHYDROGENASE YQHD"/>
    <property type="match status" value="1"/>
</dbReference>
<dbReference type="InterPro" id="IPR018211">
    <property type="entry name" value="ADH_Fe_CS"/>
</dbReference>
<dbReference type="Pfam" id="PF00465">
    <property type="entry name" value="Fe-ADH"/>
    <property type="match status" value="1"/>
</dbReference>
<keyword evidence="1" id="KW-0560">Oxidoreductase</keyword>
<dbReference type="GO" id="GO:0005829">
    <property type="term" value="C:cytosol"/>
    <property type="evidence" value="ECO:0007669"/>
    <property type="project" value="TreeGrafter"/>
</dbReference>
<name>A0A0M1VWQ5_FUSVC</name>
<dbReference type="PANTHER" id="PTHR43633">
    <property type="entry name" value="ALCOHOL DEHYDROGENASE YQHD"/>
    <property type="match status" value="1"/>
</dbReference>
<protein>
    <submittedName>
        <fullName evidence="4">Uncharacterized protein</fullName>
    </submittedName>
</protein>
<comment type="caution">
    <text evidence="4">The sequence shown here is derived from an EMBL/GenBank/DDBJ whole genome shotgun (WGS) entry which is preliminary data.</text>
</comment>
<dbReference type="Proteomes" id="UP000004925">
    <property type="component" value="Unassembled WGS sequence"/>
</dbReference>
<feature type="domain" description="Fe-containing alcohol dehydrogenase-like C-terminal" evidence="3">
    <location>
        <begin position="194"/>
        <end position="382"/>
    </location>
</feature>
<dbReference type="RefSeq" id="WP_008803374.1">
    <property type="nucleotide sequence ID" value="NZ_KQ235738.1"/>
</dbReference>
<dbReference type="SUPFAM" id="SSF56796">
    <property type="entry name" value="Dehydroquinate synthase-like"/>
    <property type="match status" value="1"/>
</dbReference>
<dbReference type="Gene3D" id="1.20.1090.10">
    <property type="entry name" value="Dehydroquinate synthase-like - alpha domain"/>
    <property type="match status" value="1"/>
</dbReference>
<dbReference type="GO" id="GO:1990002">
    <property type="term" value="F:methylglyoxal reductase (NADPH) (acetol producing) activity"/>
    <property type="evidence" value="ECO:0007669"/>
    <property type="project" value="TreeGrafter"/>
</dbReference>
<dbReference type="GO" id="GO:0046872">
    <property type="term" value="F:metal ion binding"/>
    <property type="evidence" value="ECO:0007669"/>
    <property type="project" value="InterPro"/>
</dbReference>
<sequence length="385" mass="43273">MDNFNYKNDTKIIFGKDNYSEIGKNIKIFSKKTPKILLHYEADGELIKKLGIYEKVISSLKEFDIEFIELGGVIPNPRLSLVYEGIKICKEENITFILAVGGASVIDSAKAISLGAVDNGDIWDFFTGKRIPQDTLGIGVVLTIPGAGSEMSESSIITDENKKQKAVCDTEVNFPKFAILNPEVCYTIPDRLMAAGIVDILSHLMERYFTKSVDTDLSDSLIEATMKTVVKYGPLLMKDRKNYNYCSQIMWAATMAHNGMIACGRVADWASHRIEHEISGIYDLTHGIGMAIIFPAWMEYTKNIRPQLFEKFFKEVFNIANINEGINKLKEFFKSLGINLKLSDYGITDEYFSLMAEKALGNSETLGRFMQLNKQDIINILNLAK</sequence>
<dbReference type="CDD" id="cd08187">
    <property type="entry name" value="BDH"/>
    <property type="match status" value="1"/>
</dbReference>
<dbReference type="Pfam" id="PF25137">
    <property type="entry name" value="ADH_Fe_C"/>
    <property type="match status" value="1"/>
</dbReference>
<evidence type="ECO:0000256" key="1">
    <source>
        <dbReference type="ARBA" id="ARBA00023002"/>
    </source>
</evidence>
<evidence type="ECO:0000313" key="4">
    <source>
        <dbReference type="EMBL" id="EEO40838.1"/>
    </source>
</evidence>
<proteinExistence type="predicted"/>
<evidence type="ECO:0000259" key="2">
    <source>
        <dbReference type="Pfam" id="PF00465"/>
    </source>
</evidence>
<dbReference type="HOGENOM" id="CLU_007207_0_4_0"/>
<accession>A0A0M1VWQ5</accession>
<dbReference type="InterPro" id="IPR044731">
    <property type="entry name" value="BDH-like"/>
</dbReference>
<dbReference type="PROSITE" id="PS00060">
    <property type="entry name" value="ADH_IRON_2"/>
    <property type="match status" value="1"/>
</dbReference>
<dbReference type="AlphaFoldDB" id="A0A0M1VWQ5"/>
<dbReference type="GO" id="GO:1990362">
    <property type="term" value="F:butanol dehydrogenase (NAD+) activity"/>
    <property type="evidence" value="ECO:0007669"/>
    <property type="project" value="InterPro"/>
</dbReference>
<reference evidence="4 5" key="1">
    <citation type="submission" date="2011-10" db="EMBL/GenBank/DDBJ databases">
        <title>The Genome Sequence of Fusobacterium sp. 4_1_13.</title>
        <authorList>
            <consortium name="The Broad Institute Genome Sequencing Platform"/>
            <person name="Earl A."/>
            <person name="Ward D."/>
            <person name="Feldgarden M."/>
            <person name="Gevers D."/>
            <person name="Strauss J."/>
            <person name="Ambrose C."/>
            <person name="Allen-Vercoe E."/>
            <person name="Young S.K."/>
            <person name="Zeng Q."/>
            <person name="Gargeya S."/>
            <person name="Fitzgerald M."/>
            <person name="Haas B."/>
            <person name="Abouelleil A."/>
            <person name="Alvarado L."/>
            <person name="Arachchi H.M."/>
            <person name="Berlin A."/>
            <person name="Brown A."/>
            <person name="Chapman S.B."/>
            <person name="Chen Z."/>
            <person name="Dunbar C."/>
            <person name="Freedman E."/>
            <person name="Gearin G."/>
            <person name="Goldberg J."/>
            <person name="Griggs A."/>
            <person name="Gujja S."/>
            <person name="Heiman D."/>
            <person name="Howarth C."/>
            <person name="Larson L."/>
            <person name="Lui A."/>
            <person name="MacDonald P.J."/>
            <person name="Montmayeur A."/>
            <person name="Murphy C."/>
            <person name="Neiman D."/>
            <person name="Pearson M."/>
            <person name="Priest M."/>
            <person name="Roberts A."/>
            <person name="Saif S."/>
            <person name="Shea T."/>
            <person name="Shenoy N."/>
            <person name="Sisk P."/>
            <person name="Stolte C."/>
            <person name="Sykes S."/>
            <person name="Wortman J."/>
            <person name="Nusbaum C."/>
            <person name="Birren B."/>
        </authorList>
    </citation>
    <scope>NUCLEOTIDE SEQUENCE [LARGE SCALE GENOMIC DNA]</scope>
    <source>
        <strain evidence="4 5">4_1_13</strain>
    </source>
</reference>
<dbReference type="Gene3D" id="3.40.50.1970">
    <property type="match status" value="1"/>
</dbReference>
<evidence type="ECO:0000313" key="5">
    <source>
        <dbReference type="Proteomes" id="UP000004925"/>
    </source>
</evidence>
<evidence type="ECO:0000259" key="3">
    <source>
        <dbReference type="Pfam" id="PF25137"/>
    </source>
</evidence>
<dbReference type="InterPro" id="IPR056798">
    <property type="entry name" value="ADH_Fe_C"/>
</dbReference>
<feature type="domain" description="Alcohol dehydrogenase iron-type/glycerol dehydrogenase GldA" evidence="2">
    <location>
        <begin position="10"/>
        <end position="182"/>
    </location>
</feature>
<dbReference type="GO" id="GO:0008106">
    <property type="term" value="F:alcohol dehydrogenase (NADP+) activity"/>
    <property type="evidence" value="ECO:0007669"/>
    <property type="project" value="TreeGrafter"/>
</dbReference>
<dbReference type="EMBL" id="ACDE02000024">
    <property type="protein sequence ID" value="EEO40838.1"/>
    <property type="molecule type" value="Genomic_DNA"/>
</dbReference>
<dbReference type="eggNOG" id="COG1979">
    <property type="taxonomic scope" value="Bacteria"/>
</dbReference>